<reference evidence="2" key="1">
    <citation type="submission" date="2020-03" db="EMBL/GenBank/DDBJ databases">
        <title>Draft sequencing of Paenibacilllus sp. S3N08.</title>
        <authorList>
            <person name="Kim D.-U."/>
        </authorList>
    </citation>
    <scope>NUCLEOTIDE SEQUENCE</scope>
    <source>
        <strain evidence="2">S3N08</strain>
    </source>
</reference>
<name>A0ABX0JM59_9BACL</name>
<dbReference type="PANTHER" id="PTHR30006">
    <property type="entry name" value="THIAMINE-BINDING PERIPLASMIC PROTEIN-RELATED"/>
    <property type="match status" value="1"/>
</dbReference>
<dbReference type="SUPFAM" id="SSF53850">
    <property type="entry name" value="Periplasmic binding protein-like II"/>
    <property type="match status" value="1"/>
</dbReference>
<comment type="caution">
    <text evidence="2">The sequence shown here is derived from an EMBL/GenBank/DDBJ whole genome shotgun (WGS) entry which is preliminary data.</text>
</comment>
<accession>A0ABX0JM59</accession>
<dbReference type="Pfam" id="PF13343">
    <property type="entry name" value="SBP_bac_6"/>
    <property type="match status" value="1"/>
</dbReference>
<proteinExistence type="predicted"/>
<dbReference type="Gene3D" id="3.40.190.10">
    <property type="entry name" value="Periplasmic binding protein-like II"/>
    <property type="match status" value="2"/>
</dbReference>
<protein>
    <submittedName>
        <fullName evidence="2">Uncharacterized protein</fullName>
    </submittedName>
</protein>
<organism evidence="2 3">
    <name type="scientific">Paenibacillus agricola</name>
    <dbReference type="NCBI Taxonomy" id="2716264"/>
    <lineage>
        <taxon>Bacteria</taxon>
        <taxon>Bacillati</taxon>
        <taxon>Bacillota</taxon>
        <taxon>Bacilli</taxon>
        <taxon>Bacillales</taxon>
        <taxon>Paenibacillaceae</taxon>
        <taxon>Paenibacillus</taxon>
    </lineage>
</organism>
<dbReference type="Proteomes" id="UP001165962">
    <property type="component" value="Unassembled WGS sequence"/>
</dbReference>
<dbReference type="EMBL" id="JAAOIW010000028">
    <property type="protein sequence ID" value="NHN35205.1"/>
    <property type="molecule type" value="Genomic_DNA"/>
</dbReference>
<evidence type="ECO:0000256" key="1">
    <source>
        <dbReference type="ARBA" id="ARBA00022729"/>
    </source>
</evidence>
<dbReference type="RefSeq" id="WP_166157592.1">
    <property type="nucleotide sequence ID" value="NZ_JAAOIW010000028.1"/>
</dbReference>
<dbReference type="PANTHER" id="PTHR30006:SF2">
    <property type="entry name" value="ABC TRANSPORTER SUBSTRATE-BINDING PROTEIN"/>
    <property type="match status" value="1"/>
</dbReference>
<gene>
    <name evidence="2" type="ORF">G9U52_36360</name>
</gene>
<evidence type="ECO:0000313" key="3">
    <source>
        <dbReference type="Proteomes" id="UP001165962"/>
    </source>
</evidence>
<keyword evidence="3" id="KW-1185">Reference proteome</keyword>
<keyword evidence="1" id="KW-0732">Signal</keyword>
<evidence type="ECO:0000313" key="2">
    <source>
        <dbReference type="EMBL" id="NHN35205.1"/>
    </source>
</evidence>
<sequence>MSNKIPAEYKNKEGYWTGMYRGALAIGVNQTVWRQDPKLASLLLPRRYEDLLRPELKGKLEIPDPETSGTGYTLLASLTQQ</sequence>